<dbReference type="PANTHER" id="PTHR34294">
    <property type="entry name" value="TRANSCRIPTIONAL REGULATOR-RELATED"/>
    <property type="match status" value="1"/>
</dbReference>
<evidence type="ECO:0000313" key="6">
    <source>
        <dbReference type="EMBL" id="SER99508.1"/>
    </source>
</evidence>
<protein>
    <submittedName>
        <fullName evidence="6">Deoxyribonucleoside regulator</fullName>
    </submittedName>
</protein>
<dbReference type="Gene3D" id="1.10.10.60">
    <property type="entry name" value="Homeodomain-like"/>
    <property type="match status" value="1"/>
</dbReference>
<evidence type="ECO:0000256" key="1">
    <source>
        <dbReference type="ARBA" id="ARBA00010466"/>
    </source>
</evidence>
<dbReference type="RefSeq" id="WP_093050478.1">
    <property type="nucleotide sequence ID" value="NZ_FOGT01000006.1"/>
</dbReference>
<dbReference type="SUPFAM" id="SSF46785">
    <property type="entry name" value="Winged helix' DNA-binding domain"/>
    <property type="match status" value="1"/>
</dbReference>
<dbReference type="InterPro" id="IPR051054">
    <property type="entry name" value="SorC_transcr_regulators"/>
</dbReference>
<accession>A0A1H9TR77</accession>
<dbReference type="PROSITE" id="PS51063">
    <property type="entry name" value="HTH_CRP_2"/>
    <property type="match status" value="1"/>
</dbReference>
<dbReference type="SUPFAM" id="SSF100950">
    <property type="entry name" value="NagB/RpiA/CoA transferase-like"/>
    <property type="match status" value="1"/>
</dbReference>
<dbReference type="PANTHER" id="PTHR34294:SF1">
    <property type="entry name" value="TRANSCRIPTIONAL REGULATOR LSRR"/>
    <property type="match status" value="1"/>
</dbReference>
<feature type="domain" description="HTH crp-type" evidence="5">
    <location>
        <begin position="1"/>
        <end position="84"/>
    </location>
</feature>
<dbReference type="AlphaFoldDB" id="A0A1H9TR77"/>
<organism evidence="6 7">
    <name type="scientific">Salipaludibacillus aurantiacus</name>
    <dbReference type="NCBI Taxonomy" id="1601833"/>
    <lineage>
        <taxon>Bacteria</taxon>
        <taxon>Bacillati</taxon>
        <taxon>Bacillota</taxon>
        <taxon>Bacilli</taxon>
        <taxon>Bacillales</taxon>
        <taxon>Bacillaceae</taxon>
    </lineage>
</organism>
<keyword evidence="3" id="KW-0238">DNA-binding</keyword>
<dbReference type="OrthoDB" id="58802at2"/>
<evidence type="ECO:0000256" key="2">
    <source>
        <dbReference type="ARBA" id="ARBA00023015"/>
    </source>
</evidence>
<reference evidence="7" key="1">
    <citation type="submission" date="2016-10" db="EMBL/GenBank/DDBJ databases">
        <authorList>
            <person name="Varghese N."/>
            <person name="Submissions S."/>
        </authorList>
    </citation>
    <scope>NUCLEOTIDE SEQUENCE [LARGE SCALE GENOMIC DNA]</scope>
    <source>
        <strain evidence="7">S9</strain>
    </source>
</reference>
<name>A0A1H9TR77_9BACI</name>
<dbReference type="InterPro" id="IPR012318">
    <property type="entry name" value="HTH_CRP"/>
</dbReference>
<keyword evidence="2" id="KW-0805">Transcription regulation</keyword>
<evidence type="ECO:0000256" key="3">
    <source>
        <dbReference type="ARBA" id="ARBA00023125"/>
    </source>
</evidence>
<dbReference type="InterPro" id="IPR007324">
    <property type="entry name" value="Sugar-bd_dom_put"/>
</dbReference>
<dbReference type="STRING" id="1601833.SAMN05518684_10628"/>
<keyword evidence="7" id="KW-1185">Reference proteome</keyword>
<dbReference type="GO" id="GO:0006355">
    <property type="term" value="P:regulation of DNA-templated transcription"/>
    <property type="evidence" value="ECO:0007669"/>
    <property type="project" value="InterPro"/>
</dbReference>
<proteinExistence type="inferred from homology"/>
<dbReference type="Proteomes" id="UP000198571">
    <property type="component" value="Unassembled WGS sequence"/>
</dbReference>
<dbReference type="GO" id="GO:0030246">
    <property type="term" value="F:carbohydrate binding"/>
    <property type="evidence" value="ECO:0007669"/>
    <property type="project" value="InterPro"/>
</dbReference>
<evidence type="ECO:0000256" key="4">
    <source>
        <dbReference type="ARBA" id="ARBA00023163"/>
    </source>
</evidence>
<dbReference type="InterPro" id="IPR036390">
    <property type="entry name" value="WH_DNA-bd_sf"/>
</dbReference>
<dbReference type="InterPro" id="IPR037171">
    <property type="entry name" value="NagB/RpiA_transferase-like"/>
</dbReference>
<evidence type="ECO:0000259" key="5">
    <source>
        <dbReference type="PROSITE" id="PS51063"/>
    </source>
</evidence>
<gene>
    <name evidence="6" type="ORF">SAMN05518684_10628</name>
</gene>
<keyword evidence="4" id="KW-0804">Transcription</keyword>
<evidence type="ECO:0000313" key="7">
    <source>
        <dbReference type="Proteomes" id="UP000198571"/>
    </source>
</evidence>
<dbReference type="GO" id="GO:0003677">
    <property type="term" value="F:DNA binding"/>
    <property type="evidence" value="ECO:0007669"/>
    <property type="project" value="UniProtKB-KW"/>
</dbReference>
<sequence length="315" mass="34841">MEKEKVNKAIEAARMYYVYDYTQSMIAEKLGVSRPTVSRLLNFAKEEGFIEITVKDPEQNVTRLEQMLEEAFGLKKAIVVHAPDGDEEQIKRNLGSATADYLDGIVKDGDMIGLTWGTTLYEIAKKLTPKKVSNVKVVQLKGSVSHSETNTYAGETLNLFGQAFNTVPRHLPIPAIVDHVVVKQAIEADRYIKNILDMGKEANIALYTIGKIKSESLLFQLGYFSEEDLKSIYSHAAGDICSRFFDENGKICSDELNARTLGINLEDLSTKEYSVLIAGGEGKLPGIRGALKGNYANVLVTDAHTAKKLIEEAEE</sequence>
<comment type="similarity">
    <text evidence="1">Belongs to the SorC transcriptional regulatory family.</text>
</comment>
<dbReference type="Pfam" id="PF04198">
    <property type="entry name" value="Sugar-bind"/>
    <property type="match status" value="1"/>
</dbReference>
<dbReference type="EMBL" id="FOGT01000006">
    <property type="protein sequence ID" value="SER99508.1"/>
    <property type="molecule type" value="Genomic_DNA"/>
</dbReference>
<dbReference type="Gene3D" id="3.40.50.1360">
    <property type="match status" value="1"/>
</dbReference>